<evidence type="ECO:0000313" key="6">
    <source>
        <dbReference type="EMBL" id="QDC24715.1"/>
    </source>
</evidence>
<dbReference type="EMBL" id="CP040915">
    <property type="protein sequence ID" value="QDC24715.1"/>
    <property type="molecule type" value="Genomic_DNA"/>
</dbReference>
<dbReference type="PANTHER" id="PTHR46233:SF3">
    <property type="entry name" value="HYDROXYACYLGLUTATHIONE HYDROLASE GLOC"/>
    <property type="match status" value="1"/>
</dbReference>
<sequence length="246" mass="24954">MLLLRLTAPVLDTHAYVVAGAEGGHAVVVDPGAGSAAAVHDLLTSHRLTLGAVVVTHGHADHVWDAAAVAGDAVPVYVATPDAYRLDDPAGALGPQLGPYFTQVAPTPWRRPARVEPLPAACMSGGGATLVPGVVVRGIPAPGHTEGSTVLLVRGSVAGIDVLPDGAAAGPDGQHLIALCGDVFFAGSVGRTDLSGGDEKEMAETLRTLARSLPPETVLLPGHGPGTVLEREVATNPHLRAALARR</sequence>
<dbReference type="SMART" id="SM00849">
    <property type="entry name" value="Lactamase_B"/>
    <property type="match status" value="1"/>
</dbReference>
<reference evidence="6 7" key="1">
    <citation type="submission" date="2019-05" db="EMBL/GenBank/DDBJ databases">
        <title>Georgenia *** sp. nov., and Georgenia *** sp. nov., isolated from the intestinal contents of plateau pika (Ochotona curzoniae) in the Qinghai-Tibet plateau of China.</title>
        <authorList>
            <person name="Tian Z."/>
        </authorList>
    </citation>
    <scope>NUCLEOTIDE SEQUENCE [LARGE SCALE GENOMIC DNA]</scope>
    <source>
        <strain evidence="6 7">Z443</strain>
    </source>
</reference>
<evidence type="ECO:0000259" key="5">
    <source>
        <dbReference type="SMART" id="SM00849"/>
    </source>
</evidence>
<dbReference type="Pfam" id="PF00753">
    <property type="entry name" value="Lactamase_B"/>
    <property type="match status" value="1"/>
</dbReference>
<protein>
    <submittedName>
        <fullName evidence="6">MBL fold metallo-hydrolase</fullName>
    </submittedName>
</protein>
<dbReference type="InterPro" id="IPR001279">
    <property type="entry name" value="Metallo-B-lactamas"/>
</dbReference>
<dbReference type="SUPFAM" id="SSF56281">
    <property type="entry name" value="Metallo-hydrolase/oxidoreductase"/>
    <property type="match status" value="1"/>
</dbReference>
<dbReference type="Proteomes" id="UP000314616">
    <property type="component" value="Chromosome"/>
</dbReference>
<comment type="cofactor">
    <cofactor evidence="1">
        <name>Zn(2+)</name>
        <dbReference type="ChEBI" id="CHEBI:29105"/>
    </cofactor>
</comment>
<dbReference type="CDD" id="cd06262">
    <property type="entry name" value="metallo-hydrolase-like_MBL-fold"/>
    <property type="match status" value="1"/>
</dbReference>
<proteinExistence type="predicted"/>
<keyword evidence="2" id="KW-0479">Metal-binding</keyword>
<dbReference type="Gene3D" id="3.60.15.10">
    <property type="entry name" value="Ribonuclease Z/Hydroxyacylglutathione hydrolase-like"/>
    <property type="match status" value="1"/>
</dbReference>
<evidence type="ECO:0000313" key="7">
    <source>
        <dbReference type="Proteomes" id="UP000314616"/>
    </source>
</evidence>
<dbReference type="OrthoDB" id="2971563at2"/>
<feature type="domain" description="Metallo-beta-lactamase" evidence="5">
    <location>
        <begin position="12"/>
        <end position="223"/>
    </location>
</feature>
<dbReference type="RefSeq" id="WP_139928335.1">
    <property type="nucleotide sequence ID" value="NZ_CP040915.1"/>
</dbReference>
<dbReference type="KEGG" id="gyu:FE374_08895"/>
<evidence type="ECO:0000256" key="4">
    <source>
        <dbReference type="ARBA" id="ARBA00022833"/>
    </source>
</evidence>
<dbReference type="GO" id="GO:0046872">
    <property type="term" value="F:metal ion binding"/>
    <property type="evidence" value="ECO:0007669"/>
    <property type="project" value="UniProtKB-KW"/>
</dbReference>
<dbReference type="AlphaFoldDB" id="A0A5B8C5T6"/>
<organism evidence="6 7">
    <name type="scientific">Georgenia yuyongxinii</name>
    <dbReference type="NCBI Taxonomy" id="2589797"/>
    <lineage>
        <taxon>Bacteria</taxon>
        <taxon>Bacillati</taxon>
        <taxon>Actinomycetota</taxon>
        <taxon>Actinomycetes</taxon>
        <taxon>Micrococcales</taxon>
        <taxon>Bogoriellaceae</taxon>
        <taxon>Georgenia</taxon>
    </lineage>
</organism>
<dbReference type="PANTHER" id="PTHR46233">
    <property type="entry name" value="HYDROXYACYLGLUTATHIONE HYDROLASE GLOC"/>
    <property type="match status" value="1"/>
</dbReference>
<evidence type="ECO:0000256" key="2">
    <source>
        <dbReference type="ARBA" id="ARBA00022723"/>
    </source>
</evidence>
<evidence type="ECO:0000256" key="3">
    <source>
        <dbReference type="ARBA" id="ARBA00022801"/>
    </source>
</evidence>
<evidence type="ECO:0000256" key="1">
    <source>
        <dbReference type="ARBA" id="ARBA00001947"/>
    </source>
</evidence>
<keyword evidence="3 6" id="KW-0378">Hydrolase</keyword>
<keyword evidence="4" id="KW-0862">Zinc</keyword>
<accession>A0A5B8C5T6</accession>
<dbReference type="InterPro" id="IPR051453">
    <property type="entry name" value="MBL_Glyoxalase_II"/>
</dbReference>
<name>A0A5B8C5T6_9MICO</name>
<dbReference type="GO" id="GO:0016787">
    <property type="term" value="F:hydrolase activity"/>
    <property type="evidence" value="ECO:0007669"/>
    <property type="project" value="UniProtKB-KW"/>
</dbReference>
<gene>
    <name evidence="6" type="ORF">FE374_08895</name>
</gene>
<dbReference type="InterPro" id="IPR036866">
    <property type="entry name" value="RibonucZ/Hydroxyglut_hydro"/>
</dbReference>